<evidence type="ECO:0000256" key="2">
    <source>
        <dbReference type="SAM" id="Phobius"/>
    </source>
</evidence>
<reference evidence="3 4" key="1">
    <citation type="submission" date="2018-08" db="EMBL/GenBank/DDBJ databases">
        <authorList>
            <person name="Khan S.A."/>
            <person name="Jeon C.O."/>
            <person name="Chun B.H."/>
            <person name="Jeong S.E."/>
        </authorList>
    </citation>
    <scope>NUCLEOTIDE SEQUENCE [LARGE SCALE GENOMIC DNA]</scope>
    <source>
        <strain evidence="3 4">S-16</strain>
    </source>
</reference>
<feature type="compositionally biased region" description="Pro residues" evidence="1">
    <location>
        <begin position="198"/>
        <end position="210"/>
    </location>
</feature>
<feature type="region of interest" description="Disordered" evidence="1">
    <location>
        <begin position="198"/>
        <end position="222"/>
    </location>
</feature>
<dbReference type="EMBL" id="QUSW01000004">
    <property type="protein sequence ID" value="RQP23849.1"/>
    <property type="molecule type" value="Genomic_DNA"/>
</dbReference>
<sequence length="328" mass="35694">MTLSIPTPTGFVTSRFRAWWQARLRKSDTLVLTQRNIYILPTRAGLLFAATLAILLIASINYQLNLGYVLTFLLAGSGIVSMQLTHNTLRGLTLHMKPVPPVFAGDAAGMEVVLSSPSGGRHGIGLKVEGADADTLTWVDVPAGGQATAHVSFVPAARGRHDLPTLSAETRFPLGFFRAWTIWRPAAQVLVYPQPERPPAPMPSARPVPGGPALSRRTQGAEVEGVRAYRRGDPLKMVFWKKAAKTMETGGELVSRDTSASAQHELWLDWQACGTLSPEDKLSRLTAWVLAADRAGVNYGLKLPGTDIGRDHGEAHRRHCLETLALWN</sequence>
<keyword evidence="2" id="KW-0812">Transmembrane</keyword>
<keyword evidence="2" id="KW-0472">Membrane</keyword>
<feature type="transmembrane region" description="Helical" evidence="2">
    <location>
        <begin position="44"/>
        <end position="62"/>
    </location>
</feature>
<feature type="transmembrane region" description="Helical" evidence="2">
    <location>
        <begin position="68"/>
        <end position="89"/>
    </location>
</feature>
<dbReference type="AlphaFoldDB" id="A0A3N7JS96"/>
<proteinExistence type="predicted"/>
<gene>
    <name evidence="3" type="ORF">DZC73_17190</name>
</gene>
<organism evidence="3 4">
    <name type="scientific">Piscinibacter terrae</name>
    <dbReference type="NCBI Taxonomy" id="2496871"/>
    <lineage>
        <taxon>Bacteria</taxon>
        <taxon>Pseudomonadati</taxon>
        <taxon>Pseudomonadota</taxon>
        <taxon>Betaproteobacteria</taxon>
        <taxon>Burkholderiales</taxon>
        <taxon>Sphaerotilaceae</taxon>
        <taxon>Piscinibacter</taxon>
    </lineage>
</organism>
<name>A0A3N7JS96_9BURK</name>
<accession>A0A3N7JS96</accession>
<protein>
    <submittedName>
        <fullName evidence="3">DUF58 domain-containing protein</fullName>
    </submittedName>
</protein>
<reference evidence="3 4" key="2">
    <citation type="submission" date="2018-12" db="EMBL/GenBank/DDBJ databases">
        <title>Rhizobacter gummiphilus sp. nov., a rubber-degrading bacterium isolated from the soil of a botanical garden in Japan.</title>
        <authorList>
            <person name="Shunsuke S.S."/>
        </authorList>
    </citation>
    <scope>NUCLEOTIDE SEQUENCE [LARGE SCALE GENOMIC DNA]</scope>
    <source>
        <strain evidence="3 4">S-16</strain>
    </source>
</reference>
<dbReference type="PANTHER" id="PTHR34351">
    <property type="entry name" value="SLR1927 PROTEIN-RELATED"/>
    <property type="match status" value="1"/>
</dbReference>
<evidence type="ECO:0000313" key="3">
    <source>
        <dbReference type="EMBL" id="RQP23849.1"/>
    </source>
</evidence>
<keyword evidence="2" id="KW-1133">Transmembrane helix</keyword>
<comment type="caution">
    <text evidence="3">The sequence shown here is derived from an EMBL/GenBank/DDBJ whole genome shotgun (WGS) entry which is preliminary data.</text>
</comment>
<dbReference type="RefSeq" id="WP_124541580.1">
    <property type="nucleotide sequence ID" value="NZ_QUSW01000004.1"/>
</dbReference>
<dbReference type="OrthoDB" id="5298497at2"/>
<evidence type="ECO:0000256" key="1">
    <source>
        <dbReference type="SAM" id="MobiDB-lite"/>
    </source>
</evidence>
<evidence type="ECO:0000313" key="4">
    <source>
        <dbReference type="Proteomes" id="UP000267464"/>
    </source>
</evidence>
<dbReference type="Proteomes" id="UP000267464">
    <property type="component" value="Unassembled WGS sequence"/>
</dbReference>
<dbReference type="PANTHER" id="PTHR34351:SF1">
    <property type="entry name" value="SLR1927 PROTEIN"/>
    <property type="match status" value="1"/>
</dbReference>
<keyword evidence="4" id="KW-1185">Reference proteome</keyword>